<feature type="chain" id="PRO_5035986766" evidence="1">
    <location>
        <begin position="20"/>
        <end position="232"/>
    </location>
</feature>
<proteinExistence type="predicted"/>
<feature type="signal peptide" evidence="1">
    <location>
        <begin position="1"/>
        <end position="19"/>
    </location>
</feature>
<evidence type="ECO:0000256" key="1">
    <source>
        <dbReference type="SAM" id="SignalP"/>
    </source>
</evidence>
<reference evidence="3" key="2">
    <citation type="submission" date="2020-04" db="EMBL/GenBank/DDBJ databases">
        <authorList>
            <person name="Zamanmirabdi A."/>
            <person name="Hemati R."/>
            <person name="Batley J."/>
        </authorList>
    </citation>
    <scope>NUCLEOTIDE SEQUENCE</scope>
    <source>
        <strain evidence="3">Ar5</strain>
    </source>
</reference>
<dbReference type="PHI-base" id="PHI:5401"/>
<evidence type="ECO:0000313" key="2">
    <source>
        <dbReference type="EMBL" id="AIW07468.1"/>
    </source>
</evidence>
<dbReference type="AlphaFoldDB" id="A0A0A0S3X0"/>
<name>A0A0A0S3X0_LEPMC</name>
<dbReference type="EMBL" id="KM073975">
    <property type="protein sequence ID" value="AIW07468.1"/>
    <property type="molecule type" value="Genomic_DNA"/>
</dbReference>
<evidence type="ECO:0000313" key="3">
    <source>
        <dbReference type="EMBL" id="QYU71269.1"/>
    </source>
</evidence>
<organism evidence="2">
    <name type="scientific">Leptosphaeria maculans</name>
    <name type="common">Blackleg fungus</name>
    <name type="synonym">Phoma lingam</name>
    <dbReference type="NCBI Taxonomy" id="5022"/>
    <lineage>
        <taxon>Eukaryota</taxon>
        <taxon>Fungi</taxon>
        <taxon>Dikarya</taxon>
        <taxon>Ascomycota</taxon>
        <taxon>Pezizomycotina</taxon>
        <taxon>Dothideomycetes</taxon>
        <taxon>Pleosporomycetidae</taxon>
        <taxon>Pleosporales</taxon>
        <taxon>Pleosporineae</taxon>
        <taxon>Leptosphaeriaceae</taxon>
        <taxon>Plenodomus</taxon>
        <taxon>Plenodomus lingam/Leptosphaeria maculans species complex</taxon>
    </lineage>
</organism>
<sequence>MRLANFLFYLAPMIVSSLAFDFVPLSGELDFSQEMVFINLTQQQFSELHLQHQQWHQKNILKRYTLTELDEICQQYNANFRFNSGFCSGKDRRWDCYDLNFPTTQSERRVQRRRVCRGEHQTCETIDVINAFGAHARFPQCVHRFELPINDPIPYKDSYQGQYTVEKALDDSWEDILANTGGSHVDFSYQSGTQHYQGYGLTFACIHCIGGSILRMIHANDPARATVTIKFH</sequence>
<dbReference type="EMBL" id="MT358756">
    <property type="protein sequence ID" value="QYU71269.1"/>
    <property type="molecule type" value="Genomic_DNA"/>
</dbReference>
<keyword evidence="1" id="KW-0732">Signal</keyword>
<protein>
    <submittedName>
        <fullName evidence="2 3">Avirulence protein</fullName>
    </submittedName>
</protein>
<reference evidence="2" key="1">
    <citation type="journal article" date="2014" name="Mol. Plant Pathol.">
        <title>Rapid identification of the Leptosphaeria maculans avirulence gene AvrLm2, using an intraspecific comparative genomics approach.</title>
        <authorList>
            <person name="Ghanbarnia K."/>
            <person name="Fudal I."/>
            <person name="Larkan N."/>
            <person name="Links M."/>
            <person name="Balesdent M.-H."/>
            <person name="Profotova B."/>
            <person name="Fernando D."/>
            <person name="Rouxel T."/>
            <person name="Borhan H."/>
        </authorList>
    </citation>
    <scope>NUCLEOTIDE SEQUENCE</scope>
    <source>
        <strain evidence="2">00-100</strain>
    </source>
</reference>
<gene>
    <name evidence="2" type="primary">AvrLm2</name>
</gene>
<accession>A0A0A0S3X0</accession>